<sequence length="223" mass="23769">MDQSPSPRKTDPQKPAANPSDTLQVPPHKPRSQSRHSAASVHTSFSQSKSRASTRQSGLTNISNWTALSAMSNTSVKSSFYPSSGYPTTNPLAGAGYPTSGYPVSGLPGGTGLGYPGTSFGYPASNYPGFPNFPCCDVPGATSIQPYYPNSEFPTSAFPGEIEQEEECQPYIGMHDLVADMPGAFVPDQYGGGYPTEDLQYGTDMANGFPVYGSQTYSMPYQR</sequence>
<feature type="region of interest" description="Disordered" evidence="1">
    <location>
        <begin position="1"/>
        <end position="58"/>
    </location>
</feature>
<name>A0ABD0KR81_9CAEN</name>
<dbReference type="EMBL" id="JACVVK020000138">
    <property type="protein sequence ID" value="KAK7489418.1"/>
    <property type="molecule type" value="Genomic_DNA"/>
</dbReference>
<gene>
    <name evidence="2" type="ORF">BaRGS_00019362</name>
</gene>
<comment type="caution">
    <text evidence="2">The sequence shown here is derived from an EMBL/GenBank/DDBJ whole genome shotgun (WGS) entry which is preliminary data.</text>
</comment>
<accession>A0ABD0KR81</accession>
<dbReference type="Proteomes" id="UP001519460">
    <property type="component" value="Unassembled WGS sequence"/>
</dbReference>
<evidence type="ECO:0000313" key="2">
    <source>
        <dbReference type="EMBL" id="KAK7489418.1"/>
    </source>
</evidence>
<evidence type="ECO:0000256" key="1">
    <source>
        <dbReference type="SAM" id="MobiDB-lite"/>
    </source>
</evidence>
<evidence type="ECO:0000313" key="3">
    <source>
        <dbReference type="Proteomes" id="UP001519460"/>
    </source>
</evidence>
<dbReference type="AlphaFoldDB" id="A0ABD0KR81"/>
<keyword evidence="3" id="KW-1185">Reference proteome</keyword>
<feature type="compositionally biased region" description="Polar residues" evidence="1">
    <location>
        <begin position="35"/>
        <end position="58"/>
    </location>
</feature>
<organism evidence="2 3">
    <name type="scientific">Batillaria attramentaria</name>
    <dbReference type="NCBI Taxonomy" id="370345"/>
    <lineage>
        <taxon>Eukaryota</taxon>
        <taxon>Metazoa</taxon>
        <taxon>Spiralia</taxon>
        <taxon>Lophotrochozoa</taxon>
        <taxon>Mollusca</taxon>
        <taxon>Gastropoda</taxon>
        <taxon>Caenogastropoda</taxon>
        <taxon>Sorbeoconcha</taxon>
        <taxon>Cerithioidea</taxon>
        <taxon>Batillariidae</taxon>
        <taxon>Batillaria</taxon>
    </lineage>
</organism>
<protein>
    <submittedName>
        <fullName evidence="2">Uncharacterized protein</fullName>
    </submittedName>
</protein>
<proteinExistence type="predicted"/>
<reference evidence="2 3" key="1">
    <citation type="journal article" date="2023" name="Sci. Data">
        <title>Genome assembly of the Korean intertidal mud-creeper Batillaria attramentaria.</title>
        <authorList>
            <person name="Patra A.K."/>
            <person name="Ho P.T."/>
            <person name="Jun S."/>
            <person name="Lee S.J."/>
            <person name="Kim Y."/>
            <person name="Won Y.J."/>
        </authorList>
    </citation>
    <scope>NUCLEOTIDE SEQUENCE [LARGE SCALE GENOMIC DNA]</scope>
    <source>
        <strain evidence="2">Wonlab-2016</strain>
    </source>
</reference>